<organism evidence="3 4">
    <name type="scientific">Tetrahymena thermophila (strain SB210)</name>
    <dbReference type="NCBI Taxonomy" id="312017"/>
    <lineage>
        <taxon>Eukaryota</taxon>
        <taxon>Sar</taxon>
        <taxon>Alveolata</taxon>
        <taxon>Ciliophora</taxon>
        <taxon>Intramacronucleata</taxon>
        <taxon>Oligohymenophorea</taxon>
        <taxon>Hymenostomatida</taxon>
        <taxon>Tetrahymenina</taxon>
        <taxon>Tetrahymenidae</taxon>
        <taxon>Tetrahymena</taxon>
    </lineage>
</organism>
<feature type="region of interest" description="Disordered" evidence="2">
    <location>
        <begin position="113"/>
        <end position="146"/>
    </location>
</feature>
<dbReference type="KEGG" id="tet:TTHERM_00161700"/>
<dbReference type="PANTHER" id="PTHR44464:SF1">
    <property type="entry name" value="WD REPEAT-CONTAINING PROTEIN 17"/>
    <property type="match status" value="1"/>
</dbReference>
<dbReference type="AlphaFoldDB" id="Q22VW4"/>
<dbReference type="SMART" id="SM00320">
    <property type="entry name" value="WD40"/>
    <property type="match status" value="4"/>
</dbReference>
<dbReference type="HOGENOM" id="CLU_323535_0_0_1"/>
<keyword evidence="1" id="KW-0853">WD repeat</keyword>
<evidence type="ECO:0000256" key="1">
    <source>
        <dbReference type="PROSITE-ProRule" id="PRU00221"/>
    </source>
</evidence>
<reference evidence="4" key="1">
    <citation type="journal article" date="2006" name="PLoS Biol.">
        <title>Macronuclear genome sequence of the ciliate Tetrahymena thermophila, a model eukaryote.</title>
        <authorList>
            <person name="Eisen J.A."/>
            <person name="Coyne R.S."/>
            <person name="Wu M."/>
            <person name="Wu D."/>
            <person name="Thiagarajan M."/>
            <person name="Wortman J.R."/>
            <person name="Badger J.H."/>
            <person name="Ren Q."/>
            <person name="Amedeo P."/>
            <person name="Jones K.M."/>
            <person name="Tallon L.J."/>
            <person name="Delcher A.L."/>
            <person name="Salzberg S.L."/>
            <person name="Silva J.C."/>
            <person name="Haas B.J."/>
            <person name="Majoros W.H."/>
            <person name="Farzad M."/>
            <person name="Carlton J.M."/>
            <person name="Smith R.K. Jr."/>
            <person name="Garg J."/>
            <person name="Pearlman R.E."/>
            <person name="Karrer K.M."/>
            <person name="Sun L."/>
            <person name="Manning G."/>
            <person name="Elde N.C."/>
            <person name="Turkewitz A.P."/>
            <person name="Asai D.J."/>
            <person name="Wilkes D.E."/>
            <person name="Wang Y."/>
            <person name="Cai H."/>
            <person name="Collins K."/>
            <person name="Stewart B.A."/>
            <person name="Lee S.R."/>
            <person name="Wilamowska K."/>
            <person name="Weinberg Z."/>
            <person name="Ruzzo W.L."/>
            <person name="Wloga D."/>
            <person name="Gaertig J."/>
            <person name="Frankel J."/>
            <person name="Tsao C.-C."/>
            <person name="Gorovsky M.A."/>
            <person name="Keeling P.J."/>
            <person name="Waller R.F."/>
            <person name="Patron N.J."/>
            <person name="Cherry J.M."/>
            <person name="Stover N.A."/>
            <person name="Krieger C.J."/>
            <person name="del Toro C."/>
            <person name="Ryder H.F."/>
            <person name="Williamson S.C."/>
            <person name="Barbeau R.A."/>
            <person name="Hamilton E.P."/>
            <person name="Orias E."/>
        </authorList>
    </citation>
    <scope>NUCLEOTIDE SEQUENCE [LARGE SCALE GENOMIC DNA]</scope>
    <source>
        <strain evidence="4">SB210</strain>
    </source>
</reference>
<dbReference type="InterPro" id="IPR001680">
    <property type="entry name" value="WD40_rpt"/>
</dbReference>
<name>Q22VW4_TETTS</name>
<dbReference type="SUPFAM" id="SSF50978">
    <property type="entry name" value="WD40 repeat-like"/>
    <property type="match status" value="1"/>
</dbReference>
<accession>Q22VW4</accession>
<evidence type="ECO:0000313" key="3">
    <source>
        <dbReference type="EMBL" id="EAR89652.1"/>
    </source>
</evidence>
<dbReference type="OrthoDB" id="5309139at2759"/>
<dbReference type="RefSeq" id="XP_001009898.1">
    <property type="nucleotide sequence ID" value="XM_001009898.1"/>
</dbReference>
<feature type="repeat" description="WD" evidence="1">
    <location>
        <begin position="583"/>
        <end position="624"/>
    </location>
</feature>
<dbReference type="InParanoid" id="Q22VW4"/>
<dbReference type="Proteomes" id="UP000009168">
    <property type="component" value="Unassembled WGS sequence"/>
</dbReference>
<dbReference type="InterPro" id="IPR015943">
    <property type="entry name" value="WD40/YVTN_repeat-like_dom_sf"/>
</dbReference>
<dbReference type="eggNOG" id="KOG0305">
    <property type="taxonomic scope" value="Eukaryota"/>
</dbReference>
<gene>
    <name evidence="3" type="ORF">TTHERM_00161700</name>
</gene>
<dbReference type="PROSITE" id="PS50082">
    <property type="entry name" value="WD_REPEATS_2"/>
    <property type="match status" value="1"/>
</dbReference>
<protein>
    <submittedName>
        <fullName evidence="3">WD domain, G-beta repeat protein</fullName>
    </submittedName>
</protein>
<dbReference type="PANTHER" id="PTHR44464">
    <property type="entry name" value="WD REPEAT-CONTAINING PROTEIN 17"/>
    <property type="match status" value="1"/>
</dbReference>
<dbReference type="EMBL" id="GG662820">
    <property type="protein sequence ID" value="EAR89652.1"/>
    <property type="molecule type" value="Genomic_DNA"/>
</dbReference>
<proteinExistence type="predicted"/>
<feature type="compositionally biased region" description="Polar residues" evidence="2">
    <location>
        <begin position="120"/>
        <end position="146"/>
    </location>
</feature>
<dbReference type="STRING" id="312017.Q22VW4"/>
<dbReference type="GeneID" id="7841796"/>
<evidence type="ECO:0000313" key="4">
    <source>
        <dbReference type="Proteomes" id="UP000009168"/>
    </source>
</evidence>
<dbReference type="InterPro" id="IPR036322">
    <property type="entry name" value="WD40_repeat_dom_sf"/>
</dbReference>
<dbReference type="Gene3D" id="2.130.10.10">
    <property type="entry name" value="YVTN repeat-like/Quinoprotein amine dehydrogenase"/>
    <property type="match status" value="1"/>
</dbReference>
<keyword evidence="4" id="KW-1185">Reference proteome</keyword>
<dbReference type="Pfam" id="PF00400">
    <property type="entry name" value="WD40"/>
    <property type="match status" value="1"/>
</dbReference>
<sequence>MYENSLNYEGNSLHNSIQSQNFDSTYFLPCSQNQFQGSYQGLNNPHHQIKKKDKANKDRDRYIGTINQRQYFNSLTFNIPKPTISKQKNQSKSHKTPIQNQLLYNLTYTNNQNTNHRRFQSPQNPRGTRSRPQQLQITQNNQTSQNPATALTPLQIEFSTVLSQTNLSVTTSQQQQNNFQSAQSYSSSNLQSSNLQIRTAQRISKSNYYSCTNMDQEDLYEEDSIIESKELQEELQNEQNYQYIQLLKKFEESPLSKNSPFFNRGCETAVKRKILNFSTNEISDDMKKVFSMHSLSNLNEQGSNFIYSTINETAEMVQHESICAKTNNTSNSRGNLQNYSMSQPPQLIGTIQLVENIIEDDFYQNILDWNRQMSIAAMAEKQIIHLTDFKTQQKDSLLSNSMQVCHIDYLPLFDKLLNQQIGCNNCNQTQSWSINSSTHFLSSQKKRNYRNSSSRYDTLQVLSSNSLQTHSLALQSLNNLNCIQNEETQSQNEETEISEISNQNDYEECKRNETSTKNSGLKDHVLENNTETEVDGQSINISCFNLNTPSPDNQEIKQQQSCNQLTNHINIQSFFPNPISPIIPNDKNFYSVLKFSPSGHILVAGRSDGVIEIFDVDKKQSIFVARCHSNIVTSISINKTFVATASKDSKVVIFDIKDLHNISLSAFLSSRNCSSILCLEWNPLSENTLAASTESGHINLYNILKDNKNAYKEFQLKLSSIKTFSWHPSKRGILLAGSLDGFLFVIDLEQKLIQQKKKILNHIYKIIFSPNQSDRFVCLTGHQPEINNSNNQIRSAISQSNLNNLQQNLSNQEIINDNLASQQGSMLVLSYPQINKIHHVSVGDKRACQGILSHDGSNIYTLTKENLLKQWKVFKEPQQESSSYSILSSAQELR</sequence>
<evidence type="ECO:0000256" key="2">
    <source>
        <dbReference type="SAM" id="MobiDB-lite"/>
    </source>
</evidence>